<proteinExistence type="predicted"/>
<sequence length="103" mass="11019">MPTARVPSLALAMSCSFDRCAIIASVLTRLRNATANSAAAGPLTTGRDCVDHRIQPVVRNATTTATASTAGIILDLFTIAPRLDRACRRAAFASHRPIKRTER</sequence>
<dbReference type="EMBL" id="CSAJ01000531">
    <property type="protein sequence ID" value="COW82918.1"/>
    <property type="molecule type" value="Genomic_DNA"/>
</dbReference>
<dbReference type="AlphaFoldDB" id="A0A655JF20"/>
<dbReference type="Proteomes" id="UP000044938">
    <property type="component" value="Unassembled WGS sequence"/>
</dbReference>
<accession>A0A655JF20</accession>
<evidence type="ECO:0000313" key="1">
    <source>
        <dbReference type="EMBL" id="COW82918.1"/>
    </source>
</evidence>
<evidence type="ECO:0000313" key="2">
    <source>
        <dbReference type="Proteomes" id="UP000044938"/>
    </source>
</evidence>
<gene>
    <name evidence="1" type="ORF">ERS007720_03362</name>
</gene>
<organism evidence="1 2">
    <name type="scientific">Mycobacterium tuberculosis</name>
    <dbReference type="NCBI Taxonomy" id="1773"/>
    <lineage>
        <taxon>Bacteria</taxon>
        <taxon>Bacillati</taxon>
        <taxon>Actinomycetota</taxon>
        <taxon>Actinomycetes</taxon>
        <taxon>Mycobacteriales</taxon>
        <taxon>Mycobacteriaceae</taxon>
        <taxon>Mycobacterium</taxon>
        <taxon>Mycobacterium tuberculosis complex</taxon>
    </lineage>
</organism>
<reference evidence="1 2" key="1">
    <citation type="submission" date="2015-03" db="EMBL/GenBank/DDBJ databases">
        <authorList>
            <consortium name="Pathogen Informatics"/>
        </authorList>
    </citation>
    <scope>NUCLEOTIDE SEQUENCE [LARGE SCALE GENOMIC DNA]</scope>
    <source>
        <strain evidence="1 2">M09401471</strain>
    </source>
</reference>
<protein>
    <submittedName>
        <fullName evidence="1">Uncharacterized protein</fullName>
    </submittedName>
</protein>
<name>A0A655JF20_MYCTX</name>